<reference evidence="3" key="1">
    <citation type="submission" date="2024-07" db="EMBL/GenBank/DDBJ databases">
        <title>Two chromosome-level genome assemblies of Korean endemic species Abeliophyllum distichum and Forsythia ovata (Oleaceae).</title>
        <authorList>
            <person name="Jang H."/>
        </authorList>
    </citation>
    <scope>NUCLEOTIDE SEQUENCE [LARGE SCALE GENOMIC DNA]</scope>
</reference>
<feature type="region of interest" description="Disordered" evidence="1">
    <location>
        <begin position="51"/>
        <end position="90"/>
    </location>
</feature>
<gene>
    <name evidence="2" type="ORF">Adt_04212</name>
</gene>
<accession>A0ABD1W0P8</accession>
<protein>
    <submittedName>
        <fullName evidence="2">Uncharacterized protein</fullName>
    </submittedName>
</protein>
<evidence type="ECO:0000313" key="2">
    <source>
        <dbReference type="EMBL" id="KAL2543234.1"/>
    </source>
</evidence>
<evidence type="ECO:0000313" key="3">
    <source>
        <dbReference type="Proteomes" id="UP001604336"/>
    </source>
</evidence>
<dbReference type="Proteomes" id="UP001604336">
    <property type="component" value="Unassembled WGS sequence"/>
</dbReference>
<dbReference type="AlphaFoldDB" id="A0ABD1W0P8"/>
<keyword evidence="3" id="KW-1185">Reference proteome</keyword>
<feature type="compositionally biased region" description="Basic and acidic residues" evidence="1">
    <location>
        <begin position="75"/>
        <end position="88"/>
    </location>
</feature>
<proteinExistence type="predicted"/>
<dbReference type="EMBL" id="JBFOLK010000001">
    <property type="protein sequence ID" value="KAL2543234.1"/>
    <property type="molecule type" value="Genomic_DNA"/>
</dbReference>
<evidence type="ECO:0000256" key="1">
    <source>
        <dbReference type="SAM" id="MobiDB-lite"/>
    </source>
</evidence>
<sequence length="103" mass="11664">MEGLVPTNICNFLNKILTSLPLSQSPIRSSIVGARRQQPLQSLSLYLSPPIPRRIRNPAPRSRASLQSPPSHSKYKYELQKKKQDLQKKSLASRIDLKELKMG</sequence>
<name>A0ABD1W0P8_9LAMI</name>
<organism evidence="2 3">
    <name type="scientific">Abeliophyllum distichum</name>
    <dbReference type="NCBI Taxonomy" id="126358"/>
    <lineage>
        <taxon>Eukaryota</taxon>
        <taxon>Viridiplantae</taxon>
        <taxon>Streptophyta</taxon>
        <taxon>Embryophyta</taxon>
        <taxon>Tracheophyta</taxon>
        <taxon>Spermatophyta</taxon>
        <taxon>Magnoliopsida</taxon>
        <taxon>eudicotyledons</taxon>
        <taxon>Gunneridae</taxon>
        <taxon>Pentapetalae</taxon>
        <taxon>asterids</taxon>
        <taxon>lamiids</taxon>
        <taxon>Lamiales</taxon>
        <taxon>Oleaceae</taxon>
        <taxon>Forsythieae</taxon>
        <taxon>Abeliophyllum</taxon>
    </lineage>
</organism>
<comment type="caution">
    <text evidence="2">The sequence shown here is derived from an EMBL/GenBank/DDBJ whole genome shotgun (WGS) entry which is preliminary data.</text>
</comment>